<evidence type="ECO:0000313" key="4">
    <source>
        <dbReference type="Proteomes" id="UP000318590"/>
    </source>
</evidence>
<protein>
    <submittedName>
        <fullName evidence="3">DUF4444 domain-containing protein</fullName>
    </submittedName>
</protein>
<dbReference type="Pfam" id="PF14563">
    <property type="entry name" value="DUF4444"/>
    <property type="match status" value="1"/>
</dbReference>
<feature type="domain" description="DUF4444" evidence="1">
    <location>
        <begin position="201"/>
        <end position="235"/>
    </location>
</feature>
<dbReference type="EMBL" id="VFSV01000003">
    <property type="protein sequence ID" value="TRD23010.1"/>
    <property type="molecule type" value="Genomic_DNA"/>
</dbReference>
<evidence type="ECO:0000313" key="3">
    <source>
        <dbReference type="EMBL" id="TRD23010.1"/>
    </source>
</evidence>
<dbReference type="AlphaFoldDB" id="A0A547Q9I7"/>
<evidence type="ECO:0000259" key="1">
    <source>
        <dbReference type="Pfam" id="PF14563"/>
    </source>
</evidence>
<dbReference type="OrthoDB" id="7657788at2"/>
<comment type="caution">
    <text evidence="3">The sequence shown here is derived from an EMBL/GenBank/DDBJ whole genome shotgun (WGS) entry which is preliminary data.</text>
</comment>
<dbReference type="RefSeq" id="WP_142833200.1">
    <property type="nucleotide sequence ID" value="NZ_VFSV01000003.1"/>
</dbReference>
<reference evidence="3 4" key="1">
    <citation type="submission" date="2019-06" db="EMBL/GenBank/DDBJ databases">
        <title>Paenimaribius caenipelagi gen. nov., sp. nov., isolated from a tidal flat.</title>
        <authorList>
            <person name="Yoon J.-H."/>
        </authorList>
    </citation>
    <scope>NUCLEOTIDE SEQUENCE [LARGE SCALE GENOMIC DNA]</scope>
    <source>
        <strain evidence="3 4">JBTF-M29</strain>
    </source>
</reference>
<dbReference type="Gene3D" id="2.30.30.100">
    <property type="match status" value="1"/>
</dbReference>
<dbReference type="Gene3D" id="3.30.930.10">
    <property type="entry name" value="Bira Bifunctional Protein, Domain 2"/>
    <property type="match status" value="1"/>
</dbReference>
<sequence length="237" mass="24727">MIPLGPLDLPPLLWSEAAEASARGHALARAAEGCEAGMVTACSDGDLLEAALVLAPEVPLAEAAAMLPLCAVGLQNALGALAPPEVAVHLDWSGAVRLNGGICGGLNLTASTADPNVEPDWLVVGLHLDLRPQTDAPGLTPERTTLWAEGCGDIAPADLVSAWARHTLWWITRWEDPEGARALHTEWAGLTHGSGDPLSVSGQTGTYLGVDERFGLLLKQGPDTRLIPLTDLLEDAP</sequence>
<dbReference type="InterPro" id="IPR004143">
    <property type="entry name" value="BPL_LPL_catalytic"/>
</dbReference>
<organism evidence="3 4">
    <name type="scientific">Palleronia caenipelagi</name>
    <dbReference type="NCBI Taxonomy" id="2489174"/>
    <lineage>
        <taxon>Bacteria</taxon>
        <taxon>Pseudomonadati</taxon>
        <taxon>Pseudomonadota</taxon>
        <taxon>Alphaproteobacteria</taxon>
        <taxon>Rhodobacterales</taxon>
        <taxon>Roseobacteraceae</taxon>
        <taxon>Palleronia</taxon>
    </lineage>
</organism>
<proteinExistence type="predicted"/>
<gene>
    <name evidence="3" type="ORF">FEV53_02265</name>
</gene>
<dbReference type="Proteomes" id="UP000318590">
    <property type="component" value="Unassembled WGS sequence"/>
</dbReference>
<accession>A0A547Q9I7</accession>
<feature type="domain" description="BPL/LPL catalytic" evidence="2">
    <location>
        <begin position="9"/>
        <end position="188"/>
    </location>
</feature>
<keyword evidence="4" id="KW-1185">Reference proteome</keyword>
<dbReference type="Pfam" id="PF16917">
    <property type="entry name" value="BPL_LplA_LipB_2"/>
    <property type="match status" value="1"/>
</dbReference>
<name>A0A547Q9I7_9RHOB</name>
<dbReference type="InterPro" id="IPR028044">
    <property type="entry name" value="DUF4444"/>
</dbReference>
<dbReference type="InterPro" id="IPR045864">
    <property type="entry name" value="aa-tRNA-synth_II/BPL/LPL"/>
</dbReference>
<evidence type="ECO:0000259" key="2">
    <source>
        <dbReference type="Pfam" id="PF16917"/>
    </source>
</evidence>